<dbReference type="Pfam" id="PF00005">
    <property type="entry name" value="ABC_tran"/>
    <property type="match status" value="1"/>
</dbReference>
<dbReference type="InterPro" id="IPR011527">
    <property type="entry name" value="ABC1_TM_dom"/>
</dbReference>
<sequence length="575" mass="63107">MRLIIKYLRPLFRRMFFGLSIKSTGTLVELAIPYILSYILKSVVLKESIPLIVAWGLLMIFCSVFACVFNIWANRLAAGVARDFSEKLRNDLFAKTVSLSAAQTDAFTVASLESRITTDTYNVHGFVNMMQRMGVRAPILLIGGIAITLIMDSYLALSMLAVLPFIFITVMLISKKGVPLYTKVQKSVDRMIGVVREDAQGIRVIKALSKEKYEHGRYDAANTALVKNEKKAGITMGLVNPVMTLLMNIGIVAVIAMSAPRAAAGVSDSETVIAFIQYFTMISTAMMSVTRIFNMYTRSSASARRIEEVLSTPEDLTVKKGPDAPLKPADDAHIEFDHVSFSYLGGHTDLSDISFKLKRGGHLGIIGATGSGKTTLIKLLMRFYDVTDGCIKINGRDIRTIPRHELYSMFGAAMQNDFVFGGTIEENIEFFRGKNGVDIYGAAKTAQAEEFITSFGDGFSHMLSPKGTNVSGGQRQRLLISRALASKPDILILDDSSSALDYKTDAALRKALKRDMGGTTVVTVAQRVSSVKDCDTIIVLEYGEMIGMGTHEQLLRTCPEYREISDSQMGGAILD</sequence>
<evidence type="ECO:0000313" key="13">
    <source>
        <dbReference type="Proteomes" id="UP000824165"/>
    </source>
</evidence>
<feature type="transmembrane region" description="Helical" evidence="9">
    <location>
        <begin position="237"/>
        <end position="259"/>
    </location>
</feature>
<dbReference type="InterPro" id="IPR003439">
    <property type="entry name" value="ABC_transporter-like_ATP-bd"/>
</dbReference>
<feature type="domain" description="ABC transporter" evidence="10">
    <location>
        <begin position="334"/>
        <end position="567"/>
    </location>
</feature>
<organism evidence="12 13">
    <name type="scientific">Candidatus Ornithomonoglobus intestinigallinarum</name>
    <dbReference type="NCBI Taxonomy" id="2840894"/>
    <lineage>
        <taxon>Bacteria</taxon>
        <taxon>Bacillati</taxon>
        <taxon>Bacillota</taxon>
        <taxon>Clostridia</taxon>
        <taxon>Candidatus Ornithomonoglobus</taxon>
    </lineage>
</organism>
<dbReference type="GO" id="GO:0015421">
    <property type="term" value="F:ABC-type oligopeptide transporter activity"/>
    <property type="evidence" value="ECO:0007669"/>
    <property type="project" value="TreeGrafter"/>
</dbReference>
<keyword evidence="3" id="KW-1003">Cell membrane</keyword>
<evidence type="ECO:0000313" key="12">
    <source>
        <dbReference type="EMBL" id="HIT85952.1"/>
    </source>
</evidence>
<evidence type="ECO:0000256" key="9">
    <source>
        <dbReference type="SAM" id="Phobius"/>
    </source>
</evidence>
<keyword evidence="5" id="KW-0547">Nucleotide-binding</keyword>
<evidence type="ECO:0000256" key="3">
    <source>
        <dbReference type="ARBA" id="ARBA00022475"/>
    </source>
</evidence>
<dbReference type="EMBL" id="DVLU01000092">
    <property type="protein sequence ID" value="HIT85952.1"/>
    <property type="molecule type" value="Genomic_DNA"/>
</dbReference>
<keyword evidence="8 9" id="KW-0472">Membrane</keyword>
<dbReference type="InterPro" id="IPR027417">
    <property type="entry name" value="P-loop_NTPase"/>
</dbReference>
<evidence type="ECO:0000256" key="4">
    <source>
        <dbReference type="ARBA" id="ARBA00022692"/>
    </source>
</evidence>
<evidence type="ECO:0000256" key="8">
    <source>
        <dbReference type="ARBA" id="ARBA00023136"/>
    </source>
</evidence>
<dbReference type="GO" id="GO:0005886">
    <property type="term" value="C:plasma membrane"/>
    <property type="evidence" value="ECO:0007669"/>
    <property type="project" value="UniProtKB-SubCell"/>
</dbReference>
<dbReference type="Pfam" id="PF00664">
    <property type="entry name" value="ABC_membrane"/>
    <property type="match status" value="1"/>
</dbReference>
<name>A0A9D1KRT1_9FIRM</name>
<proteinExistence type="predicted"/>
<dbReference type="InterPro" id="IPR036640">
    <property type="entry name" value="ABC1_TM_sf"/>
</dbReference>
<evidence type="ECO:0000256" key="6">
    <source>
        <dbReference type="ARBA" id="ARBA00022840"/>
    </source>
</evidence>
<keyword evidence="7 9" id="KW-1133">Transmembrane helix</keyword>
<dbReference type="PROSITE" id="PS50893">
    <property type="entry name" value="ABC_TRANSPORTER_2"/>
    <property type="match status" value="1"/>
</dbReference>
<gene>
    <name evidence="12" type="ORF">IAA60_08650</name>
</gene>
<dbReference type="InterPro" id="IPR017871">
    <property type="entry name" value="ABC_transporter-like_CS"/>
</dbReference>
<reference evidence="12" key="2">
    <citation type="journal article" date="2021" name="PeerJ">
        <title>Extensive microbial diversity within the chicken gut microbiome revealed by metagenomics and culture.</title>
        <authorList>
            <person name="Gilroy R."/>
            <person name="Ravi A."/>
            <person name="Getino M."/>
            <person name="Pursley I."/>
            <person name="Horton D.L."/>
            <person name="Alikhan N.F."/>
            <person name="Baker D."/>
            <person name="Gharbi K."/>
            <person name="Hall N."/>
            <person name="Watson M."/>
            <person name="Adriaenssens E.M."/>
            <person name="Foster-Nyarko E."/>
            <person name="Jarju S."/>
            <person name="Secka A."/>
            <person name="Antonio M."/>
            <person name="Oren A."/>
            <person name="Chaudhuri R.R."/>
            <person name="La Ragione R."/>
            <person name="Hildebrand F."/>
            <person name="Pallen M.J."/>
        </authorList>
    </citation>
    <scope>NUCLEOTIDE SEQUENCE</scope>
    <source>
        <strain evidence="12">CHK181-108</strain>
    </source>
</reference>
<dbReference type="Gene3D" id="3.40.50.300">
    <property type="entry name" value="P-loop containing nucleotide triphosphate hydrolases"/>
    <property type="match status" value="1"/>
</dbReference>
<evidence type="ECO:0000259" key="10">
    <source>
        <dbReference type="PROSITE" id="PS50893"/>
    </source>
</evidence>
<feature type="domain" description="ABC transmembrane type-1" evidence="11">
    <location>
        <begin position="25"/>
        <end position="298"/>
    </location>
</feature>
<evidence type="ECO:0000256" key="5">
    <source>
        <dbReference type="ARBA" id="ARBA00022741"/>
    </source>
</evidence>
<dbReference type="Gene3D" id="1.20.1560.10">
    <property type="entry name" value="ABC transporter type 1, transmembrane domain"/>
    <property type="match status" value="1"/>
</dbReference>
<feature type="transmembrane region" description="Helical" evidence="9">
    <location>
        <begin position="271"/>
        <end position="294"/>
    </location>
</feature>
<keyword evidence="2" id="KW-0813">Transport</keyword>
<reference evidence="12" key="1">
    <citation type="submission" date="2020-10" db="EMBL/GenBank/DDBJ databases">
        <authorList>
            <person name="Gilroy R."/>
        </authorList>
    </citation>
    <scope>NUCLEOTIDE SEQUENCE</scope>
    <source>
        <strain evidence="12">CHK181-108</strain>
    </source>
</reference>
<protein>
    <submittedName>
        <fullName evidence="12">ABC transporter ATP-binding protein</fullName>
    </submittedName>
</protein>
<keyword evidence="6 12" id="KW-0067">ATP-binding</keyword>
<dbReference type="SUPFAM" id="SSF90123">
    <property type="entry name" value="ABC transporter transmembrane region"/>
    <property type="match status" value="1"/>
</dbReference>
<dbReference type="AlphaFoldDB" id="A0A9D1KRT1"/>
<feature type="transmembrane region" description="Helical" evidence="9">
    <location>
        <begin position="133"/>
        <end position="150"/>
    </location>
</feature>
<comment type="caution">
    <text evidence="12">The sequence shown here is derived from an EMBL/GenBank/DDBJ whole genome shotgun (WGS) entry which is preliminary data.</text>
</comment>
<dbReference type="FunFam" id="3.40.50.300:FF:000854">
    <property type="entry name" value="Multidrug ABC transporter ATP-binding protein"/>
    <property type="match status" value="1"/>
</dbReference>
<dbReference type="InterPro" id="IPR003593">
    <property type="entry name" value="AAA+_ATPase"/>
</dbReference>
<dbReference type="SUPFAM" id="SSF52540">
    <property type="entry name" value="P-loop containing nucleoside triphosphate hydrolases"/>
    <property type="match status" value="1"/>
</dbReference>
<evidence type="ECO:0000256" key="7">
    <source>
        <dbReference type="ARBA" id="ARBA00022989"/>
    </source>
</evidence>
<dbReference type="PANTHER" id="PTHR43394:SF1">
    <property type="entry name" value="ATP-BINDING CASSETTE SUB-FAMILY B MEMBER 10, MITOCHONDRIAL"/>
    <property type="match status" value="1"/>
</dbReference>
<dbReference type="SMART" id="SM00382">
    <property type="entry name" value="AAA"/>
    <property type="match status" value="1"/>
</dbReference>
<dbReference type="CDD" id="cd18548">
    <property type="entry name" value="ABC_6TM_Tm287_like"/>
    <property type="match status" value="1"/>
</dbReference>
<dbReference type="PANTHER" id="PTHR43394">
    <property type="entry name" value="ATP-DEPENDENT PERMEASE MDL1, MITOCHONDRIAL"/>
    <property type="match status" value="1"/>
</dbReference>
<dbReference type="PROSITE" id="PS00211">
    <property type="entry name" value="ABC_TRANSPORTER_1"/>
    <property type="match status" value="1"/>
</dbReference>
<feature type="transmembrane region" description="Helical" evidence="9">
    <location>
        <begin position="21"/>
        <end position="40"/>
    </location>
</feature>
<dbReference type="Proteomes" id="UP000824165">
    <property type="component" value="Unassembled WGS sequence"/>
</dbReference>
<evidence type="ECO:0000259" key="11">
    <source>
        <dbReference type="PROSITE" id="PS50929"/>
    </source>
</evidence>
<feature type="transmembrane region" description="Helical" evidence="9">
    <location>
        <begin position="156"/>
        <end position="173"/>
    </location>
</feature>
<keyword evidence="4 9" id="KW-0812">Transmembrane</keyword>
<evidence type="ECO:0000256" key="1">
    <source>
        <dbReference type="ARBA" id="ARBA00004651"/>
    </source>
</evidence>
<dbReference type="InterPro" id="IPR039421">
    <property type="entry name" value="Type_1_exporter"/>
</dbReference>
<feature type="transmembrane region" description="Helical" evidence="9">
    <location>
        <begin position="52"/>
        <end position="73"/>
    </location>
</feature>
<evidence type="ECO:0000256" key="2">
    <source>
        <dbReference type="ARBA" id="ARBA00022448"/>
    </source>
</evidence>
<dbReference type="GO" id="GO:0016887">
    <property type="term" value="F:ATP hydrolysis activity"/>
    <property type="evidence" value="ECO:0007669"/>
    <property type="project" value="InterPro"/>
</dbReference>
<dbReference type="GO" id="GO:0005524">
    <property type="term" value="F:ATP binding"/>
    <property type="evidence" value="ECO:0007669"/>
    <property type="project" value="UniProtKB-KW"/>
</dbReference>
<dbReference type="PROSITE" id="PS50929">
    <property type="entry name" value="ABC_TM1F"/>
    <property type="match status" value="1"/>
</dbReference>
<comment type="subcellular location">
    <subcellularLocation>
        <location evidence="1">Cell membrane</location>
        <topology evidence="1">Multi-pass membrane protein</topology>
    </subcellularLocation>
</comment>
<accession>A0A9D1KRT1</accession>